<protein>
    <submittedName>
        <fullName evidence="2">Uncharacterized protein</fullName>
    </submittedName>
</protein>
<comment type="caution">
    <text evidence="2">The sequence shown here is derived from an EMBL/GenBank/DDBJ whole genome shotgun (WGS) entry which is preliminary data.</text>
</comment>
<dbReference type="AlphaFoldDB" id="A0A2M7FYM4"/>
<feature type="region of interest" description="Disordered" evidence="1">
    <location>
        <begin position="197"/>
        <end position="218"/>
    </location>
</feature>
<feature type="region of interest" description="Disordered" evidence="1">
    <location>
        <begin position="386"/>
        <end position="452"/>
    </location>
</feature>
<feature type="compositionally biased region" description="Low complexity" evidence="1">
    <location>
        <begin position="557"/>
        <end position="569"/>
    </location>
</feature>
<feature type="region of interest" description="Disordered" evidence="1">
    <location>
        <begin position="1"/>
        <end position="59"/>
    </location>
</feature>
<evidence type="ECO:0000313" key="2">
    <source>
        <dbReference type="EMBL" id="PIW14289.1"/>
    </source>
</evidence>
<feature type="compositionally biased region" description="Low complexity" evidence="1">
    <location>
        <begin position="386"/>
        <end position="407"/>
    </location>
</feature>
<sequence length="598" mass="63466">MTYTSGYQSQVPGTSVYSPFNRNGAGTPAPAGNYPGYSPTGPASAPAMGSDAFVPVSSPEDMDRVVSSIDDKIARIRQAFSQPSPAPGMPTGAPQAPAVPQVSQDEIQWALQLEQKVKGGQQPTAQETARYEDIAKRLAAAQQAPAAPTAPQAPAAPQVSQDEIQWALQLEQKVKGGQQPTAQETARYEDIAKRLAAAQQAPAAAPSAPQAPAAPQVSQDEIQWALQLEQKVKGGQQPTAQETARYEDIAKRLAAAQQAPATAPTAPNGNRDWSNWSKPFAPPAASAMPLPIAAPGSGQPVVTVPTSLRGAPQTPPAVAMTQPVPASLTPAPMMPQAATAPQQPPTGNVSQQEIQWALQLEQRVNQQKYQPTAQETAAYQNIAQRLSAAQSQPQTAPVQPAPQFQPQTAPPAAQPFQPQTLPPASQPMMPQAATAPQQPAQAPSQMGNASQQEIQWALQLEQRVKQQGYQPSAQEVAAYENIAQRLSAAPPQQAAAPQMAPQGVPQQRPGMPPQGQQVMMPPTPQQVPIVPQQYPYVQQQTPQYIVQPQPFVPPQPQAQMAPPGYQQQQVAGMPQVPPPGQKPGFADRMKNAWNALWG</sequence>
<evidence type="ECO:0000256" key="1">
    <source>
        <dbReference type="SAM" id="MobiDB-lite"/>
    </source>
</evidence>
<feature type="compositionally biased region" description="Low complexity" evidence="1">
    <location>
        <begin position="197"/>
        <end position="216"/>
    </location>
</feature>
<feature type="region of interest" description="Disordered" evidence="1">
    <location>
        <begin position="255"/>
        <end position="280"/>
    </location>
</feature>
<feature type="compositionally biased region" description="Polar residues" evidence="1">
    <location>
        <begin position="1"/>
        <end position="21"/>
    </location>
</feature>
<gene>
    <name evidence="2" type="ORF">COW36_21985</name>
</gene>
<evidence type="ECO:0000313" key="3">
    <source>
        <dbReference type="Proteomes" id="UP000231019"/>
    </source>
</evidence>
<name>A0A2M7FYM4_9BACT</name>
<feature type="compositionally biased region" description="Low complexity" evidence="1">
    <location>
        <begin position="426"/>
        <end position="446"/>
    </location>
</feature>
<feature type="region of interest" description="Disordered" evidence="1">
    <location>
        <begin position="139"/>
        <end position="160"/>
    </location>
</feature>
<feature type="region of interest" description="Disordered" evidence="1">
    <location>
        <begin position="552"/>
        <end position="586"/>
    </location>
</feature>
<accession>A0A2M7FYM4</accession>
<proteinExistence type="predicted"/>
<organism evidence="2 3">
    <name type="scientific">bacterium (Candidatus Blackallbacteria) CG17_big_fil_post_rev_8_21_14_2_50_48_46</name>
    <dbReference type="NCBI Taxonomy" id="2014261"/>
    <lineage>
        <taxon>Bacteria</taxon>
        <taxon>Candidatus Blackallbacteria</taxon>
    </lineage>
</organism>
<reference evidence="2 3" key="1">
    <citation type="submission" date="2017-09" db="EMBL/GenBank/DDBJ databases">
        <title>Depth-based differentiation of microbial function through sediment-hosted aquifers and enrichment of novel symbionts in the deep terrestrial subsurface.</title>
        <authorList>
            <person name="Probst A.J."/>
            <person name="Ladd B."/>
            <person name="Jarett J.K."/>
            <person name="Geller-Mcgrath D.E."/>
            <person name="Sieber C.M."/>
            <person name="Emerson J.B."/>
            <person name="Anantharaman K."/>
            <person name="Thomas B.C."/>
            <person name="Malmstrom R."/>
            <person name="Stieglmeier M."/>
            <person name="Klingl A."/>
            <person name="Woyke T."/>
            <person name="Ryan C.M."/>
            <person name="Banfield J.F."/>
        </authorList>
    </citation>
    <scope>NUCLEOTIDE SEQUENCE [LARGE SCALE GENOMIC DNA]</scope>
    <source>
        <strain evidence="2">CG17_big_fil_post_rev_8_21_14_2_50_48_46</strain>
    </source>
</reference>
<feature type="compositionally biased region" description="Low complexity" evidence="1">
    <location>
        <begin position="139"/>
        <end position="158"/>
    </location>
</feature>
<dbReference type="Proteomes" id="UP000231019">
    <property type="component" value="Unassembled WGS sequence"/>
</dbReference>
<feature type="region of interest" description="Disordered" evidence="1">
    <location>
        <begin position="488"/>
        <end position="521"/>
    </location>
</feature>
<feature type="compositionally biased region" description="Low complexity" evidence="1">
    <location>
        <begin position="255"/>
        <end position="267"/>
    </location>
</feature>
<dbReference type="EMBL" id="PFFQ01000061">
    <property type="protein sequence ID" value="PIW14289.1"/>
    <property type="molecule type" value="Genomic_DNA"/>
</dbReference>